<dbReference type="PROSITE" id="PS51459">
    <property type="entry name" value="FIDO"/>
    <property type="match status" value="1"/>
</dbReference>
<geneLocation type="plasmid" evidence="3 4">
    <name>pRA1</name>
</geneLocation>
<dbReference type="Gene3D" id="1.10.3290.10">
    <property type="entry name" value="Fido-like domain"/>
    <property type="match status" value="1"/>
</dbReference>
<dbReference type="KEGG" id="ras:RAS_p820"/>
<sequence length="193" mass="22969">MKFDYPEGATPLNADEVHNLIPRHLTTQHELNEWEQFNIVQAEQWLFRRKRKDIYSLEFAQKLHHKMFDQTWKWAGEFRKTQTNIGVHSVYIAQELKKLFGDVCYWKDHNVYSIREIAVRLHHRLVFIHPFPNGNGRFSRLFADFVAISNNQPRFGWGKGSLTQDGVVRKLYIEALKEADNFDYKKLIEFADS</sequence>
<dbReference type="Pfam" id="PF02661">
    <property type="entry name" value="Fic"/>
    <property type="match status" value="1"/>
</dbReference>
<evidence type="ECO:0000259" key="2">
    <source>
        <dbReference type="PROSITE" id="PS51459"/>
    </source>
</evidence>
<organism evidence="3 4">
    <name type="scientific">Rickettsia asiatica</name>
    <dbReference type="NCBI Taxonomy" id="238800"/>
    <lineage>
        <taxon>Bacteria</taxon>
        <taxon>Pseudomonadati</taxon>
        <taxon>Pseudomonadota</taxon>
        <taxon>Alphaproteobacteria</taxon>
        <taxon>Rickettsiales</taxon>
        <taxon>Rickettsiaceae</taxon>
        <taxon>Rickettsieae</taxon>
        <taxon>Rickettsia</taxon>
        <taxon>spotted fever group</taxon>
    </lineage>
</organism>
<evidence type="ECO:0000256" key="1">
    <source>
        <dbReference type="PIRSR" id="PIRSR640198-1"/>
    </source>
</evidence>
<name>A0A510G9D8_9RICK</name>
<keyword evidence="3" id="KW-0614">Plasmid</keyword>
<feature type="domain" description="Fido" evidence="2">
    <location>
        <begin position="55"/>
        <end position="193"/>
    </location>
</feature>
<dbReference type="EMBL" id="AP019564">
    <property type="protein sequence ID" value="BBJ32486.1"/>
    <property type="molecule type" value="Genomic_DNA"/>
</dbReference>
<keyword evidence="3" id="KW-0131">Cell cycle</keyword>
<gene>
    <name evidence="3" type="ORF">RAS_p820</name>
</gene>
<dbReference type="InterPro" id="IPR036597">
    <property type="entry name" value="Fido-like_dom_sf"/>
</dbReference>
<dbReference type="RefSeq" id="WP_032139708.1">
    <property type="nucleotide sequence ID" value="NZ_AP019564.1"/>
</dbReference>
<dbReference type="PANTHER" id="PTHR13504">
    <property type="entry name" value="FIDO DOMAIN-CONTAINING PROTEIN DDB_G0283145"/>
    <property type="match status" value="1"/>
</dbReference>
<evidence type="ECO:0000313" key="4">
    <source>
        <dbReference type="Proteomes" id="UP000321183"/>
    </source>
</evidence>
<accession>A0A510G9D8</accession>
<feature type="active site" evidence="1">
    <location>
        <position position="129"/>
    </location>
</feature>
<dbReference type="InterPro" id="IPR013436">
    <property type="entry name" value="Mobile_mystery_prot_B"/>
</dbReference>
<dbReference type="PANTHER" id="PTHR13504:SF39">
    <property type="entry name" value="CELL FILAMENTATION PROTEIN"/>
    <property type="match status" value="1"/>
</dbReference>
<dbReference type="GO" id="GO:0051301">
    <property type="term" value="P:cell division"/>
    <property type="evidence" value="ECO:0007669"/>
    <property type="project" value="UniProtKB-KW"/>
</dbReference>
<evidence type="ECO:0000313" key="3">
    <source>
        <dbReference type="EMBL" id="BBJ32486.1"/>
    </source>
</evidence>
<proteinExistence type="predicted"/>
<dbReference type="SUPFAM" id="SSF140931">
    <property type="entry name" value="Fic-like"/>
    <property type="match status" value="1"/>
</dbReference>
<reference evidence="3 4" key="1">
    <citation type="submission" date="2019-04" db="EMBL/GenBank/DDBJ databases">
        <title>Draft genome sequence of Rickettsia asiatica Maytaro1284.</title>
        <authorList>
            <person name="Thu M."/>
            <person name="Qiu Y."/>
            <person name="Nakao R."/>
        </authorList>
    </citation>
    <scope>NUCLEOTIDE SEQUENCE [LARGE SCALE GENOMIC DNA]</scope>
    <source>
        <strain evidence="3 4">Maytaro1284</strain>
        <plasmid evidence="3 4">pRA1</plasmid>
    </source>
</reference>
<dbReference type="AlphaFoldDB" id="A0A510G9D8"/>
<dbReference type="InterPro" id="IPR003812">
    <property type="entry name" value="Fido"/>
</dbReference>
<keyword evidence="3" id="KW-0132">Cell division</keyword>
<keyword evidence="4" id="KW-1185">Reference proteome</keyword>
<dbReference type="Proteomes" id="UP000321183">
    <property type="component" value="Plasmid pRA1"/>
</dbReference>
<protein>
    <submittedName>
        <fullName evidence="3">Cell division protein Fic</fullName>
    </submittedName>
</protein>
<dbReference type="NCBIfam" id="TIGR02613">
    <property type="entry name" value="mob_myst_B"/>
    <property type="match status" value="1"/>
</dbReference>
<dbReference type="InterPro" id="IPR040198">
    <property type="entry name" value="Fido_containing"/>
</dbReference>